<evidence type="ECO:0000313" key="2">
    <source>
        <dbReference type="Proteomes" id="UP000502136"/>
    </source>
</evidence>
<organism evidence="1 2">
    <name type="scientific">Paenibacillus albicereus</name>
    <dbReference type="NCBI Taxonomy" id="2726185"/>
    <lineage>
        <taxon>Bacteria</taxon>
        <taxon>Bacillati</taxon>
        <taxon>Bacillota</taxon>
        <taxon>Bacilli</taxon>
        <taxon>Bacillales</taxon>
        <taxon>Paenibacillaceae</taxon>
        <taxon>Paenibacillus</taxon>
    </lineage>
</organism>
<reference evidence="1 2" key="1">
    <citation type="submission" date="2020-04" db="EMBL/GenBank/DDBJ databases">
        <title>Novel Paenibacillus strain UniB2 isolated from commercial digestive syrup.</title>
        <authorList>
            <person name="Thorat V."/>
            <person name="Kirdat K."/>
            <person name="Tiwarekar B."/>
            <person name="Yadav A."/>
        </authorList>
    </citation>
    <scope>NUCLEOTIDE SEQUENCE [LARGE SCALE GENOMIC DNA]</scope>
    <source>
        <strain evidence="1 2">UniB2</strain>
    </source>
</reference>
<dbReference type="InterPro" id="IPR008979">
    <property type="entry name" value="Galactose-bd-like_sf"/>
</dbReference>
<dbReference type="AlphaFoldDB" id="A0A6H2GZX8"/>
<sequence>MPFQFNPPDGYRNTVTFPQKPANETAFRDQMMQPLDQLAAYINGADPLPQYGLSPFSRQGLINGGFDIWQRGLFFSGRNVYTADRWFVSDEGGSASYTVGRNDIIPGDPTLPANLNPRHYLTLRVISLSSGSINLGQKIEDVRTFAGQKITLSMYVRSPVATSMQVAYGQVFGSGGSPTVSEVSTVAIGPTFSRVTVTFSIPSVNGKTIGANSYLFLQFLRIPSSGVVGYYDIAMASVNAGETASSFSQSVIADELARCQRYYEKTYSLQDAPGTVVDAGTVTGHSSNGFGLVDAGSFKVAKRTVPTMTLYSPFTGFVNSSRRFGDASDSAVSGIERPSTNRAGRMYQGAGTLANGMWQFHWTADAEL</sequence>
<name>A0A6H2GZX8_9BACL</name>
<protein>
    <submittedName>
        <fullName evidence="1">Uncharacterized protein</fullName>
    </submittedName>
</protein>
<gene>
    <name evidence="1" type="ORF">HGI30_15880</name>
</gene>
<keyword evidence="2" id="KW-1185">Reference proteome</keyword>
<dbReference type="KEGG" id="palr:HGI30_15880"/>
<dbReference type="EMBL" id="CP051428">
    <property type="protein sequence ID" value="QJC52899.1"/>
    <property type="molecule type" value="Genomic_DNA"/>
</dbReference>
<accession>A0A6H2GZX8</accession>
<dbReference type="RefSeq" id="WP_168908448.1">
    <property type="nucleotide sequence ID" value="NZ_CP051428.1"/>
</dbReference>
<evidence type="ECO:0000313" key="1">
    <source>
        <dbReference type="EMBL" id="QJC52899.1"/>
    </source>
</evidence>
<dbReference type="Proteomes" id="UP000502136">
    <property type="component" value="Chromosome"/>
</dbReference>
<proteinExistence type="predicted"/>
<dbReference type="SUPFAM" id="SSF49785">
    <property type="entry name" value="Galactose-binding domain-like"/>
    <property type="match status" value="1"/>
</dbReference>